<evidence type="ECO:0000256" key="6">
    <source>
        <dbReference type="SAM" id="Phobius"/>
    </source>
</evidence>
<accession>A0A242MV55</accession>
<feature type="transmembrane region" description="Helical" evidence="6">
    <location>
        <begin position="380"/>
        <end position="401"/>
    </location>
</feature>
<dbReference type="Gene3D" id="1.20.1250.20">
    <property type="entry name" value="MFS general substrate transporter like domains"/>
    <property type="match status" value="2"/>
</dbReference>
<feature type="transmembrane region" description="Helical" evidence="6">
    <location>
        <begin position="346"/>
        <end position="368"/>
    </location>
</feature>
<dbReference type="EMBL" id="NBTZ01000052">
    <property type="protein sequence ID" value="OTP75318.1"/>
    <property type="molecule type" value="Genomic_DNA"/>
</dbReference>
<feature type="transmembrane region" description="Helical" evidence="6">
    <location>
        <begin position="154"/>
        <end position="177"/>
    </location>
</feature>
<feature type="domain" description="Major facilitator superfamily (MFS) profile" evidence="7">
    <location>
        <begin position="30"/>
        <end position="436"/>
    </location>
</feature>
<evidence type="ECO:0000256" key="5">
    <source>
        <dbReference type="ARBA" id="ARBA00023136"/>
    </source>
</evidence>
<feature type="transmembrane region" description="Helical" evidence="6">
    <location>
        <begin position="96"/>
        <end position="115"/>
    </location>
</feature>
<reference evidence="8 9" key="1">
    <citation type="submission" date="2017-03" db="EMBL/GenBank/DDBJ databases">
        <title>Genome analysis of strain PAMC 26577.</title>
        <authorList>
            <person name="Oh H.-M."/>
            <person name="Yang J.-A."/>
        </authorList>
    </citation>
    <scope>NUCLEOTIDE SEQUENCE [LARGE SCALE GENOMIC DNA]</scope>
    <source>
        <strain evidence="8 9">PAMC 26577</strain>
    </source>
</reference>
<feature type="transmembrane region" description="Helical" evidence="6">
    <location>
        <begin position="121"/>
        <end position="142"/>
    </location>
</feature>
<evidence type="ECO:0000259" key="7">
    <source>
        <dbReference type="PROSITE" id="PS50850"/>
    </source>
</evidence>
<feature type="transmembrane region" description="Helical" evidence="6">
    <location>
        <begin position="66"/>
        <end position="89"/>
    </location>
</feature>
<dbReference type="InterPro" id="IPR036259">
    <property type="entry name" value="MFS_trans_sf"/>
</dbReference>
<dbReference type="SUPFAM" id="SSF103473">
    <property type="entry name" value="MFS general substrate transporter"/>
    <property type="match status" value="1"/>
</dbReference>
<organism evidence="8 9">
    <name type="scientific">Caballeronia sordidicola</name>
    <name type="common">Burkholderia sordidicola</name>
    <dbReference type="NCBI Taxonomy" id="196367"/>
    <lineage>
        <taxon>Bacteria</taxon>
        <taxon>Pseudomonadati</taxon>
        <taxon>Pseudomonadota</taxon>
        <taxon>Betaproteobacteria</taxon>
        <taxon>Burkholderiales</taxon>
        <taxon>Burkholderiaceae</taxon>
        <taxon>Caballeronia</taxon>
    </lineage>
</organism>
<feature type="transmembrane region" description="Helical" evidence="6">
    <location>
        <begin position="413"/>
        <end position="436"/>
    </location>
</feature>
<dbReference type="InterPro" id="IPR011701">
    <property type="entry name" value="MFS"/>
</dbReference>
<comment type="subcellular location">
    <subcellularLocation>
        <location evidence="1">Membrane</location>
        <topology evidence="1">Multi-pass membrane protein</topology>
    </subcellularLocation>
</comment>
<gene>
    <name evidence="8" type="ORF">PAMC26577_13670</name>
</gene>
<keyword evidence="3 6" id="KW-0812">Transmembrane</keyword>
<dbReference type="InterPro" id="IPR020846">
    <property type="entry name" value="MFS_dom"/>
</dbReference>
<dbReference type="RefSeq" id="WP_062171146.1">
    <property type="nucleotide sequence ID" value="NZ_MSRG01000008.1"/>
</dbReference>
<feature type="transmembrane region" description="Helical" evidence="6">
    <location>
        <begin position="322"/>
        <end position="340"/>
    </location>
</feature>
<dbReference type="GO" id="GO:0022857">
    <property type="term" value="F:transmembrane transporter activity"/>
    <property type="evidence" value="ECO:0007669"/>
    <property type="project" value="InterPro"/>
</dbReference>
<evidence type="ECO:0000256" key="2">
    <source>
        <dbReference type="ARBA" id="ARBA00022448"/>
    </source>
</evidence>
<dbReference type="GO" id="GO:0005886">
    <property type="term" value="C:plasma membrane"/>
    <property type="evidence" value="ECO:0007669"/>
    <property type="project" value="TreeGrafter"/>
</dbReference>
<proteinExistence type="predicted"/>
<sequence>MSVPGATATAVHEQDETDFKAIIRKVAWRVMPLIMICYLFAFFDRINISFAKFQLQSDLGFSDTAYGLGASLFVIGYVLFEVPSNLMLYKVGARRWIARIMISWGIATSLMVFVGNEWQFYGLRFIIGAMEAGFAPGVLYYLTLWFPASHRGRITSLLFLASAFSGLVGAPLSGLVLGHMDGVLGIRGWHWLFLLGGLPCIALGVLVLKVLKDRIEDAGWLDPTEKSMLASRIVRQAPHSGAGKSLWGAITTPGFLTLGLVYFLIQVASYGLNFWAPQLIRSAGTHNPTTIGLLTAVPYICGAICMVVVGRLSDASGERRKFVSGLLLMAAIGFFAAGIFDKQTGLLIISLGVMGGGVVASIPAFWALPPKLLTGAGAAGGIALINTLGQLGGIVSPVMVGRVRDLTGSTTPALYAIGAMSLVCAAILLFGLPATLRQKDQPKARVST</sequence>
<name>A0A242MV55_CABSO</name>
<evidence type="ECO:0000313" key="9">
    <source>
        <dbReference type="Proteomes" id="UP000195221"/>
    </source>
</evidence>
<dbReference type="CDD" id="cd17319">
    <property type="entry name" value="MFS_ExuT_GudP_like"/>
    <property type="match status" value="1"/>
</dbReference>
<protein>
    <submittedName>
        <fullName evidence="8">Permeases of the major facilitator superfamily</fullName>
    </submittedName>
</protein>
<dbReference type="AlphaFoldDB" id="A0A242MV55"/>
<keyword evidence="2" id="KW-0813">Transport</keyword>
<dbReference type="FunFam" id="1.20.1250.20:FF:000018">
    <property type="entry name" value="MFS transporter permease"/>
    <property type="match status" value="1"/>
</dbReference>
<keyword evidence="4 6" id="KW-1133">Transmembrane helix</keyword>
<feature type="transmembrane region" description="Helical" evidence="6">
    <location>
        <begin position="245"/>
        <end position="270"/>
    </location>
</feature>
<dbReference type="PANTHER" id="PTHR43791:SF36">
    <property type="entry name" value="TRANSPORTER, PUTATIVE (AFU_ORTHOLOGUE AFUA_6G08340)-RELATED"/>
    <property type="match status" value="1"/>
</dbReference>
<dbReference type="Proteomes" id="UP000195221">
    <property type="component" value="Unassembled WGS sequence"/>
</dbReference>
<feature type="transmembrane region" description="Helical" evidence="6">
    <location>
        <begin position="290"/>
        <end position="310"/>
    </location>
</feature>
<feature type="transmembrane region" description="Helical" evidence="6">
    <location>
        <begin position="26"/>
        <end position="46"/>
    </location>
</feature>
<evidence type="ECO:0000256" key="4">
    <source>
        <dbReference type="ARBA" id="ARBA00022989"/>
    </source>
</evidence>
<keyword evidence="5 6" id="KW-0472">Membrane</keyword>
<dbReference type="PROSITE" id="PS50850">
    <property type="entry name" value="MFS"/>
    <property type="match status" value="1"/>
</dbReference>
<evidence type="ECO:0000256" key="3">
    <source>
        <dbReference type="ARBA" id="ARBA00022692"/>
    </source>
</evidence>
<dbReference type="Pfam" id="PF07690">
    <property type="entry name" value="MFS_1"/>
    <property type="match status" value="1"/>
</dbReference>
<evidence type="ECO:0000313" key="8">
    <source>
        <dbReference type="EMBL" id="OTP75318.1"/>
    </source>
</evidence>
<feature type="transmembrane region" description="Helical" evidence="6">
    <location>
        <begin position="189"/>
        <end position="211"/>
    </location>
</feature>
<evidence type="ECO:0000256" key="1">
    <source>
        <dbReference type="ARBA" id="ARBA00004141"/>
    </source>
</evidence>
<dbReference type="PANTHER" id="PTHR43791">
    <property type="entry name" value="PERMEASE-RELATED"/>
    <property type="match status" value="1"/>
</dbReference>
<comment type="caution">
    <text evidence="8">The sequence shown here is derived from an EMBL/GenBank/DDBJ whole genome shotgun (WGS) entry which is preliminary data.</text>
</comment>